<name>G8NQG5_GRAMM</name>
<reference evidence="2 3" key="1">
    <citation type="submission" date="2011-11" db="EMBL/GenBank/DDBJ databases">
        <title>Complete sequence of Granulicella mallensis MP5ACTX8.</title>
        <authorList>
            <consortium name="US DOE Joint Genome Institute"/>
            <person name="Lucas S."/>
            <person name="Copeland A."/>
            <person name="Lapidus A."/>
            <person name="Cheng J.-F."/>
            <person name="Goodwin L."/>
            <person name="Pitluck S."/>
            <person name="Peters L."/>
            <person name="Lu M."/>
            <person name="Detter J.C."/>
            <person name="Han C."/>
            <person name="Tapia R."/>
            <person name="Land M."/>
            <person name="Hauser L."/>
            <person name="Kyrpides N."/>
            <person name="Ivanova N."/>
            <person name="Mikhailova N."/>
            <person name="Pagani I."/>
            <person name="Rawat S."/>
            <person name="Mannisto M."/>
            <person name="Haggblom M."/>
            <person name="Woyke T."/>
        </authorList>
    </citation>
    <scope>NUCLEOTIDE SEQUENCE [LARGE SCALE GENOMIC DNA]</scope>
    <source>
        <strain evidence="3">ATCC BAA-1857 / DSM 23137 / MP5ACTX8</strain>
    </source>
</reference>
<dbReference type="InterPro" id="IPR008030">
    <property type="entry name" value="NmrA-like"/>
</dbReference>
<dbReference type="Gene3D" id="3.90.25.10">
    <property type="entry name" value="UDP-galactose 4-epimerase, domain 1"/>
    <property type="match status" value="1"/>
</dbReference>
<gene>
    <name evidence="2" type="ordered locus">AciX8_1776</name>
</gene>
<dbReference type="PANTHER" id="PTHR43162:SF1">
    <property type="entry name" value="PRESTALK A DIFFERENTIATION PROTEIN A"/>
    <property type="match status" value="1"/>
</dbReference>
<evidence type="ECO:0000313" key="2">
    <source>
        <dbReference type="EMBL" id="AEU36114.1"/>
    </source>
</evidence>
<dbReference type="PANTHER" id="PTHR43162">
    <property type="match status" value="1"/>
</dbReference>
<accession>G8NQG5</accession>
<dbReference type="OrthoDB" id="9780595at2"/>
<organism evidence="2 3">
    <name type="scientific">Granulicella mallensis (strain ATCC BAA-1857 / DSM 23137 / MP5ACTX8)</name>
    <dbReference type="NCBI Taxonomy" id="682795"/>
    <lineage>
        <taxon>Bacteria</taxon>
        <taxon>Pseudomonadati</taxon>
        <taxon>Acidobacteriota</taxon>
        <taxon>Terriglobia</taxon>
        <taxon>Terriglobales</taxon>
        <taxon>Acidobacteriaceae</taxon>
        <taxon>Granulicella</taxon>
    </lineage>
</organism>
<evidence type="ECO:0000259" key="1">
    <source>
        <dbReference type="Pfam" id="PF05368"/>
    </source>
</evidence>
<dbReference type="Proteomes" id="UP000007113">
    <property type="component" value="Chromosome"/>
</dbReference>
<protein>
    <submittedName>
        <fullName evidence="2">NmrA family protein</fullName>
    </submittedName>
</protein>
<proteinExistence type="predicted"/>
<dbReference type="HOGENOM" id="CLU_007383_10_6_0"/>
<dbReference type="KEGG" id="gma:AciX8_1776"/>
<dbReference type="AlphaFoldDB" id="G8NQG5"/>
<dbReference type="Pfam" id="PF05368">
    <property type="entry name" value="NmrA"/>
    <property type="match status" value="1"/>
</dbReference>
<dbReference type="STRING" id="682795.AciX8_1776"/>
<dbReference type="Gene3D" id="3.40.50.720">
    <property type="entry name" value="NAD(P)-binding Rossmann-like Domain"/>
    <property type="match status" value="1"/>
</dbReference>
<evidence type="ECO:0000313" key="3">
    <source>
        <dbReference type="Proteomes" id="UP000007113"/>
    </source>
</evidence>
<dbReference type="SUPFAM" id="SSF51735">
    <property type="entry name" value="NAD(P)-binding Rossmann-fold domains"/>
    <property type="match status" value="1"/>
</dbReference>
<dbReference type="RefSeq" id="WP_014264993.1">
    <property type="nucleotide sequence ID" value="NC_016631.1"/>
</dbReference>
<dbReference type="EMBL" id="CP003130">
    <property type="protein sequence ID" value="AEU36114.1"/>
    <property type="molecule type" value="Genomic_DNA"/>
</dbReference>
<dbReference type="InterPro" id="IPR051604">
    <property type="entry name" value="Ergot_Alk_Oxidoreductase"/>
</dbReference>
<keyword evidence="3" id="KW-1185">Reference proteome</keyword>
<dbReference type="InterPro" id="IPR036291">
    <property type="entry name" value="NAD(P)-bd_dom_sf"/>
</dbReference>
<feature type="domain" description="NmrA-like" evidence="1">
    <location>
        <begin position="18"/>
        <end position="251"/>
    </location>
</feature>
<sequence length="303" mass="33587">MNANVTTLNPIQFDRSVKTILVTGAVGDTGRPTVKLLLEHGHKVKALVRKDDERSRILRDQGADVIVGDMLDMNTMRKAADGVSSAYFVYPLWEGLVEASAIFAQVARERRLEMIVNMSHKQARPYARSKATAAHWLSEQIFNWSGVSVAHLRVTFFAEWLLYTAPLLKAGRYVTSFDPDSRFAPMAAADIARVVVGILGNPGPHIGQAYQLHGPVEYSHLELAATVGKVLGKPIAFEQVELIEFLKLIGLENDSAKKAHFEAVRIDQQEGLLRGTDDIGTRIIGRPLMTIEEFINQNRNSLS</sequence>
<dbReference type="eggNOG" id="COG0702">
    <property type="taxonomic scope" value="Bacteria"/>
</dbReference>